<dbReference type="InterPro" id="IPR011701">
    <property type="entry name" value="MFS"/>
</dbReference>
<feature type="transmembrane region" description="Helical" evidence="6">
    <location>
        <begin position="346"/>
        <end position="363"/>
    </location>
</feature>
<feature type="transmembrane region" description="Helical" evidence="6">
    <location>
        <begin position="280"/>
        <end position="298"/>
    </location>
</feature>
<dbReference type="InterPro" id="IPR052524">
    <property type="entry name" value="MFS_Cyanate_Porter"/>
</dbReference>
<protein>
    <submittedName>
        <fullName evidence="8">MFS transporter</fullName>
    </submittedName>
</protein>
<dbReference type="SUPFAM" id="SSF103473">
    <property type="entry name" value="MFS general substrate transporter"/>
    <property type="match status" value="1"/>
</dbReference>
<gene>
    <name evidence="8" type="ORF">GCM10022214_81250</name>
</gene>
<name>A0ABP7X377_9ACTN</name>
<feature type="transmembrane region" description="Helical" evidence="6">
    <location>
        <begin position="44"/>
        <end position="68"/>
    </location>
</feature>
<sequence length="423" mass="43480">MTSTTRISRLTAVWTLIGLVLLTVNLRAAITGVTPLLGDLRESLGLSGVEVSVLTTLPVLCLGVFAALAPPLARRLGTEVAITGSLVLITAGIVLRIVPAQPALFAGTVLAGAGIAMGNVLTPAVIKNVFPRRLGALTGMAMMLMAGSGAIAAALAVPLNDAGGWRLALAVWAVPSLLAALAWIPLTRKTANATERPTPHARTSTEGSLLRVPLAWYVALFMGLASLMFYVLMSWLPEIMRAQGYAPATAGMMVSVMMIIGIPLGLLVPMAAARMRDQRPLVLAVAVTMVVGLGGLIAAPHAGWLWVTVLGLGTGSAFPLAFTLLSLRSATPSVAARMSGMAQTGGYLLAGAGPLVVGVLHTTTGGWNVPLGLMLALVVPEIVFGLLAARPSFVHSNPADPERLAASTSPAVSTPEDVPTASR</sequence>
<dbReference type="PANTHER" id="PTHR23523:SF2">
    <property type="entry name" value="2-NITROIMIDAZOLE TRANSPORTER"/>
    <property type="match status" value="1"/>
</dbReference>
<evidence type="ECO:0000313" key="8">
    <source>
        <dbReference type="EMBL" id="GAA4102933.1"/>
    </source>
</evidence>
<feature type="transmembrane region" description="Helical" evidence="6">
    <location>
        <begin position="369"/>
        <end position="389"/>
    </location>
</feature>
<feature type="domain" description="Major facilitator superfamily (MFS) profile" evidence="7">
    <location>
        <begin position="11"/>
        <end position="393"/>
    </location>
</feature>
<dbReference type="InterPro" id="IPR020846">
    <property type="entry name" value="MFS_dom"/>
</dbReference>
<keyword evidence="4 6" id="KW-0472">Membrane</keyword>
<feature type="transmembrane region" description="Helical" evidence="6">
    <location>
        <begin position="304"/>
        <end position="325"/>
    </location>
</feature>
<feature type="transmembrane region" description="Helical" evidence="6">
    <location>
        <begin position="165"/>
        <end position="186"/>
    </location>
</feature>
<evidence type="ECO:0000259" key="7">
    <source>
        <dbReference type="PROSITE" id="PS50850"/>
    </source>
</evidence>
<feature type="transmembrane region" description="Helical" evidence="6">
    <location>
        <begin position="245"/>
        <end position="268"/>
    </location>
</feature>
<dbReference type="InterPro" id="IPR036259">
    <property type="entry name" value="MFS_trans_sf"/>
</dbReference>
<feature type="transmembrane region" description="Helical" evidence="6">
    <location>
        <begin position="104"/>
        <end position="122"/>
    </location>
</feature>
<dbReference type="PROSITE" id="PS50850">
    <property type="entry name" value="MFS"/>
    <property type="match status" value="1"/>
</dbReference>
<dbReference type="PANTHER" id="PTHR23523">
    <property type="match status" value="1"/>
</dbReference>
<comment type="subcellular location">
    <subcellularLocation>
        <location evidence="1">Cell membrane</location>
        <topology evidence="1">Multi-pass membrane protein</topology>
    </subcellularLocation>
</comment>
<keyword evidence="9" id="KW-1185">Reference proteome</keyword>
<evidence type="ECO:0000313" key="9">
    <source>
        <dbReference type="Proteomes" id="UP001500683"/>
    </source>
</evidence>
<keyword evidence="3 6" id="KW-1133">Transmembrane helix</keyword>
<organism evidence="8 9">
    <name type="scientific">Actinomadura miaoliensis</name>
    <dbReference type="NCBI Taxonomy" id="430685"/>
    <lineage>
        <taxon>Bacteria</taxon>
        <taxon>Bacillati</taxon>
        <taxon>Actinomycetota</taxon>
        <taxon>Actinomycetes</taxon>
        <taxon>Streptosporangiales</taxon>
        <taxon>Thermomonosporaceae</taxon>
        <taxon>Actinomadura</taxon>
    </lineage>
</organism>
<evidence type="ECO:0000256" key="5">
    <source>
        <dbReference type="SAM" id="MobiDB-lite"/>
    </source>
</evidence>
<evidence type="ECO:0000256" key="2">
    <source>
        <dbReference type="ARBA" id="ARBA00022692"/>
    </source>
</evidence>
<dbReference type="Pfam" id="PF07690">
    <property type="entry name" value="MFS_1"/>
    <property type="match status" value="1"/>
</dbReference>
<dbReference type="EMBL" id="BAAAZG010000069">
    <property type="protein sequence ID" value="GAA4102933.1"/>
    <property type="molecule type" value="Genomic_DNA"/>
</dbReference>
<dbReference type="RefSeq" id="WP_344958287.1">
    <property type="nucleotide sequence ID" value="NZ_BAAAZG010000069.1"/>
</dbReference>
<evidence type="ECO:0000256" key="1">
    <source>
        <dbReference type="ARBA" id="ARBA00004651"/>
    </source>
</evidence>
<proteinExistence type="predicted"/>
<keyword evidence="2 6" id="KW-0812">Transmembrane</keyword>
<evidence type="ECO:0000256" key="4">
    <source>
        <dbReference type="ARBA" id="ARBA00023136"/>
    </source>
</evidence>
<feature type="transmembrane region" description="Helical" evidence="6">
    <location>
        <begin position="214"/>
        <end position="233"/>
    </location>
</feature>
<evidence type="ECO:0000256" key="3">
    <source>
        <dbReference type="ARBA" id="ARBA00022989"/>
    </source>
</evidence>
<accession>A0ABP7X377</accession>
<feature type="transmembrane region" description="Helical" evidence="6">
    <location>
        <begin position="80"/>
        <end position="98"/>
    </location>
</feature>
<dbReference type="CDD" id="cd17339">
    <property type="entry name" value="MFS_NIMT_CynX_like"/>
    <property type="match status" value="1"/>
</dbReference>
<dbReference type="Gene3D" id="1.20.1250.20">
    <property type="entry name" value="MFS general substrate transporter like domains"/>
    <property type="match status" value="1"/>
</dbReference>
<reference evidence="9" key="1">
    <citation type="journal article" date="2019" name="Int. J. Syst. Evol. Microbiol.">
        <title>The Global Catalogue of Microorganisms (GCM) 10K type strain sequencing project: providing services to taxonomists for standard genome sequencing and annotation.</title>
        <authorList>
            <consortium name="The Broad Institute Genomics Platform"/>
            <consortium name="The Broad Institute Genome Sequencing Center for Infectious Disease"/>
            <person name="Wu L."/>
            <person name="Ma J."/>
        </authorList>
    </citation>
    <scope>NUCLEOTIDE SEQUENCE [LARGE SCALE GENOMIC DNA]</scope>
    <source>
        <strain evidence="9">JCM 16702</strain>
    </source>
</reference>
<dbReference type="Proteomes" id="UP001500683">
    <property type="component" value="Unassembled WGS sequence"/>
</dbReference>
<evidence type="ECO:0000256" key="6">
    <source>
        <dbReference type="SAM" id="Phobius"/>
    </source>
</evidence>
<comment type="caution">
    <text evidence="8">The sequence shown here is derived from an EMBL/GenBank/DDBJ whole genome shotgun (WGS) entry which is preliminary data.</text>
</comment>
<feature type="transmembrane region" description="Helical" evidence="6">
    <location>
        <begin position="134"/>
        <end position="159"/>
    </location>
</feature>
<feature type="region of interest" description="Disordered" evidence="5">
    <location>
        <begin position="399"/>
        <end position="423"/>
    </location>
</feature>